<protein>
    <submittedName>
        <fullName evidence="1">23519_t:CDS:1</fullName>
    </submittedName>
</protein>
<keyword evidence="2" id="KW-1185">Reference proteome</keyword>
<sequence length="134" mass="15096">MQIIKQCICGSYREKAGLSTSRISATHYPYVGCFAFVTISVRNNEICGIAGYLEHSEHRMISQPQHDPTYKLLLYVRNSIEILLNLNVKTSEILAQNAKIVKNVFGNHTLIGDSRTLLTALDVSNIKKQMLQKN</sequence>
<accession>A0ABN7VPG4</accession>
<proteinExistence type="predicted"/>
<comment type="caution">
    <text evidence="1">The sequence shown here is derived from an EMBL/GenBank/DDBJ whole genome shotgun (WGS) entry which is preliminary data.</text>
</comment>
<evidence type="ECO:0000313" key="2">
    <source>
        <dbReference type="Proteomes" id="UP000789901"/>
    </source>
</evidence>
<name>A0ABN7VPG4_GIGMA</name>
<dbReference type="Proteomes" id="UP000789901">
    <property type="component" value="Unassembled WGS sequence"/>
</dbReference>
<dbReference type="EMBL" id="CAJVQB010019395">
    <property type="protein sequence ID" value="CAG8790995.1"/>
    <property type="molecule type" value="Genomic_DNA"/>
</dbReference>
<organism evidence="1 2">
    <name type="scientific">Gigaspora margarita</name>
    <dbReference type="NCBI Taxonomy" id="4874"/>
    <lineage>
        <taxon>Eukaryota</taxon>
        <taxon>Fungi</taxon>
        <taxon>Fungi incertae sedis</taxon>
        <taxon>Mucoromycota</taxon>
        <taxon>Glomeromycotina</taxon>
        <taxon>Glomeromycetes</taxon>
        <taxon>Diversisporales</taxon>
        <taxon>Gigasporaceae</taxon>
        <taxon>Gigaspora</taxon>
    </lineage>
</organism>
<reference evidence="1 2" key="1">
    <citation type="submission" date="2021-06" db="EMBL/GenBank/DDBJ databases">
        <authorList>
            <person name="Kallberg Y."/>
            <person name="Tangrot J."/>
            <person name="Rosling A."/>
        </authorList>
    </citation>
    <scope>NUCLEOTIDE SEQUENCE [LARGE SCALE GENOMIC DNA]</scope>
    <source>
        <strain evidence="1 2">120-4 pot B 10/14</strain>
    </source>
</reference>
<evidence type="ECO:0000313" key="1">
    <source>
        <dbReference type="EMBL" id="CAG8790995.1"/>
    </source>
</evidence>
<gene>
    <name evidence="1" type="ORF">GMARGA_LOCUS21233</name>
</gene>